<dbReference type="PANTHER" id="PTHR34215">
    <property type="entry name" value="BLL0784 PROTEIN"/>
    <property type="match status" value="1"/>
</dbReference>
<dbReference type="RefSeq" id="WP_310912063.1">
    <property type="nucleotide sequence ID" value="NZ_JAVLVT010000003.1"/>
</dbReference>
<feature type="domain" description="YlxR" evidence="1">
    <location>
        <begin position="13"/>
        <end position="77"/>
    </location>
</feature>
<keyword evidence="3" id="KW-1185">Reference proteome</keyword>
<reference evidence="3" key="1">
    <citation type="submission" date="2023-07" db="EMBL/GenBank/DDBJ databases">
        <title>Novel species in the genus Lipingzhangella isolated from Sambhar Salt Lake.</title>
        <authorList>
            <person name="Jiya N."/>
            <person name="Kajale S."/>
            <person name="Sharma A."/>
        </authorList>
    </citation>
    <scope>NUCLEOTIDE SEQUENCE [LARGE SCALE GENOMIC DNA]</scope>
    <source>
        <strain evidence="3">LS1_29</strain>
    </source>
</reference>
<dbReference type="InterPro" id="IPR035931">
    <property type="entry name" value="YlxR-like_sf"/>
</dbReference>
<sequence>MPRSTDLPHGPVRTCVGCRKRDAQENLLRIVLSEARLQPDPNRRAPGRGAYLHLDWGCWTRAERRRPWTRVLRSTSPVNVHVDTAMLRTYLATRVPRTDTSVAASG</sequence>
<dbReference type="Proteomes" id="UP001250214">
    <property type="component" value="Unassembled WGS sequence"/>
</dbReference>
<dbReference type="EMBL" id="JAVLVT010000003">
    <property type="protein sequence ID" value="MDS1270564.1"/>
    <property type="molecule type" value="Genomic_DNA"/>
</dbReference>
<evidence type="ECO:0000259" key="1">
    <source>
        <dbReference type="Pfam" id="PF04296"/>
    </source>
</evidence>
<dbReference type="InterPro" id="IPR037465">
    <property type="entry name" value="YlxR"/>
</dbReference>
<proteinExistence type="predicted"/>
<dbReference type="Pfam" id="PF04296">
    <property type="entry name" value="YlxR"/>
    <property type="match status" value="1"/>
</dbReference>
<evidence type="ECO:0000313" key="3">
    <source>
        <dbReference type="Proteomes" id="UP001250214"/>
    </source>
</evidence>
<evidence type="ECO:0000313" key="2">
    <source>
        <dbReference type="EMBL" id="MDS1270564.1"/>
    </source>
</evidence>
<dbReference type="PANTHER" id="PTHR34215:SF1">
    <property type="entry name" value="YLXR DOMAIN-CONTAINING PROTEIN"/>
    <property type="match status" value="1"/>
</dbReference>
<dbReference type="SUPFAM" id="SSF64376">
    <property type="entry name" value="YlxR-like"/>
    <property type="match status" value="1"/>
</dbReference>
<dbReference type="InterPro" id="IPR007393">
    <property type="entry name" value="YlxR_dom"/>
</dbReference>
<gene>
    <name evidence="2" type="ORF">RIF23_09670</name>
</gene>
<accession>A0ABU2H6T7</accession>
<dbReference type="Gene3D" id="3.30.1230.10">
    <property type="entry name" value="YlxR-like"/>
    <property type="match status" value="1"/>
</dbReference>
<protein>
    <submittedName>
        <fullName evidence="2">YlxR family protein</fullName>
    </submittedName>
</protein>
<name>A0ABU2H6T7_9ACTN</name>
<comment type="caution">
    <text evidence="2">The sequence shown here is derived from an EMBL/GenBank/DDBJ whole genome shotgun (WGS) entry which is preliminary data.</text>
</comment>
<organism evidence="2 3">
    <name type="scientific">Lipingzhangella rawalii</name>
    <dbReference type="NCBI Taxonomy" id="2055835"/>
    <lineage>
        <taxon>Bacteria</taxon>
        <taxon>Bacillati</taxon>
        <taxon>Actinomycetota</taxon>
        <taxon>Actinomycetes</taxon>
        <taxon>Streptosporangiales</taxon>
        <taxon>Nocardiopsidaceae</taxon>
        <taxon>Lipingzhangella</taxon>
    </lineage>
</organism>